<sequence>MSLLFLSFLSLDRVVLAPMTRCRALNGIPGDALAEYYAQRSTPGGFLITEGALISPTAPGFPHVPGIYSDAQVEAWKKVVDAVHAKGSVIFCQLWHVGRASHQVYQPGGVPPISSTNKPISNRWRILMPDGTYGIYPAPRALKTSEILELVEHYSQAALNAIRAERVALRMSPAIDHLDATDSDPLNLGLSVIERINKLQLQVGSKLAYLHVTQPRYTASGQTESRRTGSEDEEVQMIRTWRRAYQGTFMCSGGFTRELGIQAVTEEIGKQLLVTEQW</sequence>
<proteinExistence type="predicted"/>
<dbReference type="Proteomes" id="UP000309997">
    <property type="component" value="Unassembled WGS sequence"/>
</dbReference>
<keyword evidence="2" id="KW-1185">Reference proteome</keyword>
<evidence type="ECO:0000313" key="1">
    <source>
        <dbReference type="EMBL" id="KAL3566491.1"/>
    </source>
</evidence>
<dbReference type="EMBL" id="RCHU02000018">
    <property type="protein sequence ID" value="KAL3566491.1"/>
    <property type="molecule type" value="Genomic_DNA"/>
</dbReference>
<organism evidence="1 2">
    <name type="scientific">Populus alba</name>
    <name type="common">White poplar</name>
    <dbReference type="NCBI Taxonomy" id="43335"/>
    <lineage>
        <taxon>Eukaryota</taxon>
        <taxon>Viridiplantae</taxon>
        <taxon>Streptophyta</taxon>
        <taxon>Embryophyta</taxon>
        <taxon>Tracheophyta</taxon>
        <taxon>Spermatophyta</taxon>
        <taxon>Magnoliopsida</taxon>
        <taxon>eudicotyledons</taxon>
        <taxon>Gunneridae</taxon>
        <taxon>Pentapetalae</taxon>
        <taxon>rosids</taxon>
        <taxon>fabids</taxon>
        <taxon>Malpighiales</taxon>
        <taxon>Salicaceae</taxon>
        <taxon>Saliceae</taxon>
        <taxon>Populus</taxon>
    </lineage>
</organism>
<name>A0ACC4AJV3_POPAL</name>
<evidence type="ECO:0000313" key="2">
    <source>
        <dbReference type="Proteomes" id="UP000309997"/>
    </source>
</evidence>
<gene>
    <name evidence="1" type="ORF">D5086_031906</name>
</gene>
<comment type="caution">
    <text evidence="1">The sequence shown here is derived from an EMBL/GenBank/DDBJ whole genome shotgun (WGS) entry which is preliminary data.</text>
</comment>
<reference evidence="1 2" key="1">
    <citation type="journal article" date="2024" name="Plant Biotechnol. J.">
        <title>Genome and CRISPR/Cas9 system of a widespread forest tree (Populus alba) in the world.</title>
        <authorList>
            <person name="Liu Y.J."/>
            <person name="Jiang P.F."/>
            <person name="Han X.M."/>
            <person name="Li X.Y."/>
            <person name="Wang H.M."/>
            <person name="Wang Y.J."/>
            <person name="Wang X.X."/>
            <person name="Zeng Q.Y."/>
        </authorList>
    </citation>
    <scope>NUCLEOTIDE SEQUENCE [LARGE SCALE GENOMIC DNA]</scope>
    <source>
        <strain evidence="2">cv. PAL-ZL1</strain>
    </source>
</reference>
<accession>A0ACC4AJV3</accession>
<protein>
    <submittedName>
        <fullName evidence="1">Uncharacterized protein</fullName>
    </submittedName>
</protein>